<evidence type="ECO:0000313" key="4">
    <source>
        <dbReference type="Proteomes" id="UP000323166"/>
    </source>
</evidence>
<dbReference type="AlphaFoldDB" id="A0A5S4ZPV4"/>
<dbReference type="CDD" id="cd01949">
    <property type="entry name" value="GGDEF"/>
    <property type="match status" value="1"/>
</dbReference>
<evidence type="ECO:0000256" key="1">
    <source>
        <dbReference type="SAM" id="Phobius"/>
    </source>
</evidence>
<protein>
    <submittedName>
        <fullName evidence="3">Diguanylate cyclase with GAF sensor</fullName>
    </submittedName>
</protein>
<dbReference type="SUPFAM" id="SSF55781">
    <property type="entry name" value="GAF domain-like"/>
    <property type="match status" value="1"/>
</dbReference>
<organism evidence="3 4">
    <name type="scientific">Desulfallas thermosapovorans DSM 6562</name>
    <dbReference type="NCBI Taxonomy" id="1121431"/>
    <lineage>
        <taxon>Bacteria</taxon>
        <taxon>Bacillati</taxon>
        <taxon>Bacillota</taxon>
        <taxon>Clostridia</taxon>
        <taxon>Eubacteriales</taxon>
        <taxon>Desulfallaceae</taxon>
        <taxon>Desulfallas</taxon>
    </lineage>
</organism>
<accession>A0A5S4ZPV4</accession>
<evidence type="ECO:0000259" key="2">
    <source>
        <dbReference type="PROSITE" id="PS50887"/>
    </source>
</evidence>
<dbReference type="NCBIfam" id="TIGR00254">
    <property type="entry name" value="GGDEF"/>
    <property type="match status" value="1"/>
</dbReference>
<dbReference type="Gene3D" id="3.30.450.40">
    <property type="match status" value="1"/>
</dbReference>
<dbReference type="SUPFAM" id="SSF55073">
    <property type="entry name" value="Nucleotide cyclase"/>
    <property type="match status" value="1"/>
</dbReference>
<reference evidence="3 4" key="1">
    <citation type="submission" date="2019-07" db="EMBL/GenBank/DDBJ databases">
        <title>Genomic Encyclopedia of Type Strains, Phase I: the one thousand microbial genomes (KMG-I) project.</title>
        <authorList>
            <person name="Kyrpides N."/>
        </authorList>
    </citation>
    <scope>NUCLEOTIDE SEQUENCE [LARGE SCALE GENOMIC DNA]</scope>
    <source>
        <strain evidence="3 4">DSM 6562</strain>
    </source>
</reference>
<dbReference type="EMBL" id="VNHM01000011">
    <property type="protein sequence ID" value="TYO94809.1"/>
    <property type="molecule type" value="Genomic_DNA"/>
</dbReference>
<dbReference type="GO" id="GO:1902201">
    <property type="term" value="P:negative regulation of bacterial-type flagellum-dependent cell motility"/>
    <property type="evidence" value="ECO:0007669"/>
    <property type="project" value="TreeGrafter"/>
</dbReference>
<dbReference type="Pfam" id="PF00990">
    <property type="entry name" value="GGDEF"/>
    <property type="match status" value="1"/>
</dbReference>
<feature type="transmembrane region" description="Helical" evidence="1">
    <location>
        <begin position="238"/>
        <end position="257"/>
    </location>
</feature>
<dbReference type="PANTHER" id="PTHR45138">
    <property type="entry name" value="REGULATORY COMPONENTS OF SENSORY TRANSDUCTION SYSTEM"/>
    <property type="match status" value="1"/>
</dbReference>
<dbReference type="GO" id="GO:0043709">
    <property type="term" value="P:cell adhesion involved in single-species biofilm formation"/>
    <property type="evidence" value="ECO:0007669"/>
    <property type="project" value="TreeGrafter"/>
</dbReference>
<keyword evidence="1" id="KW-0472">Membrane</keyword>
<comment type="caution">
    <text evidence="3">The sequence shown here is derived from an EMBL/GenBank/DDBJ whole genome shotgun (WGS) entry which is preliminary data.</text>
</comment>
<evidence type="ECO:0000313" key="3">
    <source>
        <dbReference type="EMBL" id="TYO94809.1"/>
    </source>
</evidence>
<feature type="transmembrane region" description="Helical" evidence="1">
    <location>
        <begin position="214"/>
        <end position="231"/>
    </location>
</feature>
<dbReference type="InterPro" id="IPR000160">
    <property type="entry name" value="GGDEF_dom"/>
</dbReference>
<feature type="transmembrane region" description="Helical" evidence="1">
    <location>
        <begin position="73"/>
        <end position="90"/>
    </location>
</feature>
<dbReference type="InterPro" id="IPR029016">
    <property type="entry name" value="GAF-like_dom_sf"/>
</dbReference>
<dbReference type="GO" id="GO:0005886">
    <property type="term" value="C:plasma membrane"/>
    <property type="evidence" value="ECO:0007669"/>
    <property type="project" value="TreeGrafter"/>
</dbReference>
<dbReference type="InterPro" id="IPR048430">
    <property type="entry name" value="MASE9"/>
</dbReference>
<proteinExistence type="predicted"/>
<feature type="transmembrane region" description="Helical" evidence="1">
    <location>
        <begin position="97"/>
        <end position="119"/>
    </location>
</feature>
<dbReference type="SMART" id="SM00065">
    <property type="entry name" value="GAF"/>
    <property type="match status" value="1"/>
</dbReference>
<dbReference type="Gene3D" id="3.30.70.270">
    <property type="match status" value="1"/>
</dbReference>
<dbReference type="InterPro" id="IPR050469">
    <property type="entry name" value="Diguanylate_Cyclase"/>
</dbReference>
<dbReference type="GO" id="GO:0052621">
    <property type="term" value="F:diguanylate cyclase activity"/>
    <property type="evidence" value="ECO:0007669"/>
    <property type="project" value="TreeGrafter"/>
</dbReference>
<feature type="transmembrane region" description="Helical" evidence="1">
    <location>
        <begin position="43"/>
        <end position="61"/>
    </location>
</feature>
<dbReference type="PANTHER" id="PTHR45138:SF9">
    <property type="entry name" value="DIGUANYLATE CYCLASE DGCM-RELATED"/>
    <property type="match status" value="1"/>
</dbReference>
<feature type="transmembrane region" description="Helical" evidence="1">
    <location>
        <begin position="171"/>
        <end position="194"/>
    </location>
</feature>
<gene>
    <name evidence="3" type="ORF">LX24_02061</name>
</gene>
<keyword evidence="1" id="KW-0812">Transmembrane</keyword>
<dbReference type="SMART" id="SM00267">
    <property type="entry name" value="GGDEF"/>
    <property type="match status" value="1"/>
</dbReference>
<dbReference type="PROSITE" id="PS50887">
    <property type="entry name" value="GGDEF"/>
    <property type="match status" value="1"/>
</dbReference>
<dbReference type="Proteomes" id="UP000323166">
    <property type="component" value="Unassembled WGS sequence"/>
</dbReference>
<keyword evidence="1" id="KW-1133">Transmembrane helix</keyword>
<dbReference type="Pfam" id="PF20972">
    <property type="entry name" value="MASE9"/>
    <property type="match status" value="1"/>
</dbReference>
<keyword evidence="4" id="KW-1185">Reference proteome</keyword>
<sequence length="580" mass="64160">MLLIPARWAGFRQPRCGWGTGGLPGITKETGEKGLRKVRRLPFIIYTWLVIVLGIWLLYYTFPQLNLDLGRELLIMVGFGVLAEWLAVSFPQGQLTGGFAVILSTYLIYGPVPAAWVNALATVLGQGVANRGNPLRTTLFNAAQYVPVVLGANFVYVLAGGEVARGLHWANGWPLTLFILAYYLFNQLFVYIYTLPVRGGYPLLQWPDALRWDGITYLLAVPVGLLMVLLYNHIGIYGTLLLFIPMLAVQFVLRFYVHLVLANRELRVLYEVAGKLGGNLNLKEIFDLLLRESRRVTGFHNGIIYLWSEEKQCYVVEAATGTHAGLFRGSVVQRGEGFLGRAALSGECHLVDDAREDERTLGDIGFTQLHRSLVVVPLVAETGVLGLLVLGDKRAGFFDDKHVQILTILGGQAAVAIANVHLKSLLDRAAITDGLTGLYNYRYFYHRCLGELERARRYDENVALVMVDINNFKQVNDHYGHSAGDAVLAAVAGVIRDQLRDGDLAARFGGDEFAVLLPRTGPAEAKHVADRLRLAVREYVFEAGERRILVYVTTATATFPGDAAGLDELFKVALKGLEQQ</sequence>
<dbReference type="InterPro" id="IPR029787">
    <property type="entry name" value="Nucleotide_cyclase"/>
</dbReference>
<feature type="transmembrane region" description="Helical" evidence="1">
    <location>
        <begin position="139"/>
        <end position="159"/>
    </location>
</feature>
<dbReference type="InterPro" id="IPR043128">
    <property type="entry name" value="Rev_trsase/Diguanyl_cyclase"/>
</dbReference>
<dbReference type="Pfam" id="PF13185">
    <property type="entry name" value="GAF_2"/>
    <property type="match status" value="1"/>
</dbReference>
<name>A0A5S4ZPV4_9FIRM</name>
<feature type="domain" description="GGDEF" evidence="2">
    <location>
        <begin position="460"/>
        <end position="580"/>
    </location>
</feature>
<dbReference type="InterPro" id="IPR003018">
    <property type="entry name" value="GAF"/>
</dbReference>